<dbReference type="STRING" id="1395571.TMS3_0120130"/>
<protein>
    <submittedName>
        <fullName evidence="1">Uncharacterized protein</fullName>
    </submittedName>
</protein>
<organism evidence="1 2">
    <name type="scientific">Pseudomonas taeanensis MS-3</name>
    <dbReference type="NCBI Taxonomy" id="1395571"/>
    <lineage>
        <taxon>Bacteria</taxon>
        <taxon>Pseudomonadati</taxon>
        <taxon>Pseudomonadota</taxon>
        <taxon>Gammaproteobacteria</taxon>
        <taxon>Pseudomonadales</taxon>
        <taxon>Pseudomonadaceae</taxon>
        <taxon>Pseudomonas</taxon>
    </lineage>
</organism>
<dbReference type="EMBL" id="AWSQ01000007">
    <property type="protein sequence ID" value="KFX68190.1"/>
    <property type="molecule type" value="Genomic_DNA"/>
</dbReference>
<keyword evidence="2" id="KW-1185">Reference proteome</keyword>
<sequence>MTTLISSDLPPALASDASVREFSEVILKLSMAFQEALRRLAEHDEDFPSEGYGMLTEVYGLRARANILYLTPSTHVVQSLNFSQAAVLGRLEEVLKCLNDVTDLHAVSSMLVSVITIASALGVGRAKVVEFLFETLCVDLESWKKLSLSN</sequence>
<dbReference type="Proteomes" id="UP000030063">
    <property type="component" value="Unassembled WGS sequence"/>
</dbReference>
<dbReference type="AlphaFoldDB" id="A0A0A1YED8"/>
<comment type="caution">
    <text evidence="1">The sequence shown here is derived from an EMBL/GenBank/DDBJ whole genome shotgun (WGS) entry which is preliminary data.</text>
</comment>
<reference evidence="1 2" key="1">
    <citation type="journal article" date="2014" name="Genome Announc.">
        <title>Draft Genome Sequence of Petroleum Oil-Degrading Marine Bacterium Pseudomonas taeanensis Strain MS-3, Isolated from a Crude Oil-Contaminated Seashore.</title>
        <authorList>
            <person name="Lee S.Y."/>
            <person name="Kim S.H."/>
            <person name="Lee D.G."/>
            <person name="Shin S."/>
            <person name="Yun S.H."/>
            <person name="Choi C.W."/>
            <person name="Chung Y.H."/>
            <person name="Choi J.S."/>
            <person name="Kahng H.Y."/>
            <person name="Kim S.I."/>
        </authorList>
    </citation>
    <scope>NUCLEOTIDE SEQUENCE [LARGE SCALE GENOMIC DNA]</scope>
    <source>
        <strain evidence="1 2">MS-3</strain>
    </source>
</reference>
<evidence type="ECO:0000313" key="1">
    <source>
        <dbReference type="EMBL" id="KFX68190.1"/>
    </source>
</evidence>
<accession>A0A0A1YED8</accession>
<name>A0A0A1YED8_9PSED</name>
<proteinExistence type="predicted"/>
<dbReference type="RefSeq" id="WP_025166997.1">
    <property type="nucleotide sequence ID" value="NZ_AWSQ01000007.1"/>
</dbReference>
<dbReference type="OrthoDB" id="6884962at2"/>
<evidence type="ECO:0000313" key="2">
    <source>
        <dbReference type="Proteomes" id="UP000030063"/>
    </source>
</evidence>
<gene>
    <name evidence="1" type="ORF">TMS3_0120130</name>
</gene>